<dbReference type="EnsemblMetazoa" id="XM_022788452">
    <property type="protein sequence ID" value="XP_022644187"/>
    <property type="gene ID" value="LOC111243236"/>
</dbReference>
<accession>A0A7M7J0G3</accession>
<dbReference type="InParanoid" id="A0A7M7J0G3"/>
<proteinExistence type="predicted"/>
<dbReference type="AlphaFoldDB" id="A0A7M7J0G3"/>
<reference evidence="1" key="1">
    <citation type="submission" date="2021-01" db="UniProtKB">
        <authorList>
            <consortium name="EnsemblMetazoa"/>
        </authorList>
    </citation>
    <scope>IDENTIFICATION</scope>
</reference>
<dbReference type="RefSeq" id="XP_022644187.1">
    <property type="nucleotide sequence ID" value="XM_022788452.1"/>
</dbReference>
<dbReference type="KEGG" id="vde:111243236"/>
<organism evidence="1 2">
    <name type="scientific">Varroa destructor</name>
    <name type="common">Honeybee mite</name>
    <dbReference type="NCBI Taxonomy" id="109461"/>
    <lineage>
        <taxon>Eukaryota</taxon>
        <taxon>Metazoa</taxon>
        <taxon>Ecdysozoa</taxon>
        <taxon>Arthropoda</taxon>
        <taxon>Chelicerata</taxon>
        <taxon>Arachnida</taxon>
        <taxon>Acari</taxon>
        <taxon>Parasitiformes</taxon>
        <taxon>Mesostigmata</taxon>
        <taxon>Gamasina</taxon>
        <taxon>Dermanyssoidea</taxon>
        <taxon>Varroidae</taxon>
        <taxon>Varroa</taxon>
    </lineage>
</organism>
<dbReference type="Proteomes" id="UP000594260">
    <property type="component" value="Unplaced"/>
</dbReference>
<dbReference type="RefSeq" id="XP_022644189.1">
    <property type="nucleotide sequence ID" value="XM_022788454.1"/>
</dbReference>
<protein>
    <submittedName>
        <fullName evidence="1">Uncharacterized protein</fullName>
    </submittedName>
</protein>
<dbReference type="GeneID" id="111243236"/>
<sequence>MVWGSSAFMGKSGLLFYDTSGWSLLRKSYTKSAFGSMYCDSKTDRSYCANRVSSRHVLEDLGDSGTERPAKRRMTLDIGFSTGFVAAVAVAAAMKLTSSSCTPLRPKDIRELRLHRVRLNPGLAHSSSSSNGESVRET</sequence>
<dbReference type="EnsemblMetazoa" id="XM_022788454">
    <property type="protein sequence ID" value="XP_022644189"/>
    <property type="gene ID" value="LOC111243236"/>
</dbReference>
<evidence type="ECO:0000313" key="2">
    <source>
        <dbReference type="Proteomes" id="UP000594260"/>
    </source>
</evidence>
<evidence type="ECO:0000313" key="1">
    <source>
        <dbReference type="EnsemblMetazoa" id="XP_022644187"/>
    </source>
</evidence>
<name>A0A7M7J0G3_VARDE</name>
<keyword evidence="2" id="KW-1185">Reference proteome</keyword>